<keyword evidence="5" id="KW-1185">Reference proteome</keyword>
<dbReference type="GO" id="GO:0015293">
    <property type="term" value="F:symporter activity"/>
    <property type="evidence" value="ECO:0007669"/>
    <property type="project" value="InterPro"/>
</dbReference>
<dbReference type="AlphaFoldDB" id="A0AAD4NKU7"/>
<dbReference type="SUPFAM" id="SSF103473">
    <property type="entry name" value="MFS general substrate transporter"/>
    <property type="match status" value="1"/>
</dbReference>
<comment type="caution">
    <text evidence="4">The sequence shown here is derived from an EMBL/GenBank/DDBJ whole genome shotgun (WGS) entry which is preliminary data.</text>
</comment>
<dbReference type="PANTHER" id="PTHR11328">
    <property type="entry name" value="MAJOR FACILITATOR SUPERFAMILY DOMAIN-CONTAINING PROTEIN"/>
    <property type="match status" value="1"/>
</dbReference>
<feature type="transmembrane region" description="Helical" evidence="2">
    <location>
        <begin position="640"/>
        <end position="661"/>
    </location>
</feature>
<keyword evidence="2" id="KW-1133">Transmembrane helix</keyword>
<dbReference type="GO" id="GO:0006281">
    <property type="term" value="P:DNA repair"/>
    <property type="evidence" value="ECO:0007669"/>
    <property type="project" value="InterPro"/>
</dbReference>
<protein>
    <submittedName>
        <fullName evidence="4">RQC domain-containing protein</fullName>
    </submittedName>
</protein>
<dbReference type="InterPro" id="IPR039672">
    <property type="entry name" value="MFS_2"/>
</dbReference>
<dbReference type="Gene3D" id="1.20.1250.20">
    <property type="entry name" value="MFS general substrate transporter like domains"/>
    <property type="match status" value="1"/>
</dbReference>
<dbReference type="Proteomes" id="UP001201812">
    <property type="component" value="Unassembled WGS sequence"/>
</dbReference>
<dbReference type="InterPro" id="IPR036390">
    <property type="entry name" value="WH_DNA-bd_sf"/>
</dbReference>
<dbReference type="InterPro" id="IPR036259">
    <property type="entry name" value="MFS_trans_sf"/>
</dbReference>
<dbReference type="PANTHER" id="PTHR11328:SF28">
    <property type="entry name" value="MAJOR FACILITATOR SUPERFAMILY DOMAIN-CONTAINING PROTEIN 12"/>
    <property type="match status" value="1"/>
</dbReference>
<evidence type="ECO:0000313" key="5">
    <source>
        <dbReference type="Proteomes" id="UP001201812"/>
    </source>
</evidence>
<name>A0AAD4NKU7_9BILA</name>
<evidence type="ECO:0000259" key="3">
    <source>
        <dbReference type="SMART" id="SM00956"/>
    </source>
</evidence>
<proteinExistence type="inferred from homology"/>
<feature type="transmembrane region" description="Helical" evidence="2">
    <location>
        <begin position="603"/>
        <end position="628"/>
    </location>
</feature>
<dbReference type="SUPFAM" id="SSF46785">
    <property type="entry name" value="Winged helix' DNA-binding domain"/>
    <property type="match status" value="1"/>
</dbReference>
<dbReference type="GO" id="GO:0006260">
    <property type="term" value="P:DNA replication"/>
    <property type="evidence" value="ECO:0007669"/>
    <property type="project" value="InterPro"/>
</dbReference>
<organism evidence="4 5">
    <name type="scientific">Ditylenchus destructor</name>
    <dbReference type="NCBI Taxonomy" id="166010"/>
    <lineage>
        <taxon>Eukaryota</taxon>
        <taxon>Metazoa</taxon>
        <taxon>Ecdysozoa</taxon>
        <taxon>Nematoda</taxon>
        <taxon>Chromadorea</taxon>
        <taxon>Rhabditida</taxon>
        <taxon>Tylenchina</taxon>
        <taxon>Tylenchomorpha</taxon>
        <taxon>Sphaerularioidea</taxon>
        <taxon>Anguinidae</taxon>
        <taxon>Anguininae</taxon>
        <taxon>Ditylenchus</taxon>
    </lineage>
</organism>
<feature type="transmembrane region" description="Helical" evidence="2">
    <location>
        <begin position="549"/>
        <end position="569"/>
    </location>
</feature>
<dbReference type="GO" id="GO:0008643">
    <property type="term" value="P:carbohydrate transport"/>
    <property type="evidence" value="ECO:0007669"/>
    <property type="project" value="InterPro"/>
</dbReference>
<comment type="similarity">
    <text evidence="1">Belongs to the major facilitator superfamily.</text>
</comment>
<dbReference type="SMART" id="SM00956">
    <property type="entry name" value="RQC"/>
    <property type="match status" value="1"/>
</dbReference>
<feature type="domain" description="RQC" evidence="3">
    <location>
        <begin position="216"/>
        <end position="328"/>
    </location>
</feature>
<feature type="transmembrane region" description="Helical" evidence="2">
    <location>
        <begin position="456"/>
        <end position="480"/>
    </location>
</feature>
<sequence length="678" mass="76635">MIEVYLLRNWMDNTAASTNNVNPNASLPQLKCCQTKCCSENSQNVTTRNKPPTLSAYKVPQQPSNFGSKTPLKVLKSELESDEIKPVRTMNITKPQSDMECASPVKPVSILKNSELKASQQQDKVFGRTMRQSMNDSFNDESVDELLEKCCANGGNEMKRKRCIDESHAQQYTGSQEESPREKTIELHEYLGHGIGVKRKSIGTTNSPKATSRRVNMSAEARSVLSSLKQYEPLSITFLIELYRGKLNKNRQDIAIRMGYEKLPMFGRGVQLSAQDVHQFFHAMIKNGFLQETQVRGNYHNKCSYLSVTQKGLDFVGGNGLYAVDLNPAYNTAEKKPRKNETHVTFNLNEPIKQPTTNVKKPDNVEPFEVVQKCKRGGVSRLYNMNGDAEDDRQNLVLEGEMEEVDGVEEFSAIAGPSNISNRRRIGSEPEKEIGRYQVFGFAIGHFYNDLCASMWFTYLMIFMEKVLVLHSYHAGFVCIHEYMLKISHLSMIPELSRSEAKRMSMNSFRYGFTVVANLAIFGCLYLLLNGSAGMSTVIGPHDLHTFRNLGAIAVGVGLITTAIFYLSIKEPPNRRSLSRSNSFHSESSEIVRMSWKNWFSHIHFYQTALLYMFARLFINISQVYFPFYITLSQGKSKEYVAILPMLSYIASFVVSCVLGSPTVSNRLDRKAAQHLAF</sequence>
<dbReference type="GO" id="GO:0043138">
    <property type="term" value="F:3'-5' DNA helicase activity"/>
    <property type="evidence" value="ECO:0007669"/>
    <property type="project" value="InterPro"/>
</dbReference>
<keyword evidence="2" id="KW-0812">Transmembrane</keyword>
<dbReference type="GO" id="GO:0005886">
    <property type="term" value="C:plasma membrane"/>
    <property type="evidence" value="ECO:0007669"/>
    <property type="project" value="TreeGrafter"/>
</dbReference>
<dbReference type="EMBL" id="JAKKPZ010000001">
    <property type="protein sequence ID" value="KAI1728773.1"/>
    <property type="molecule type" value="Genomic_DNA"/>
</dbReference>
<reference evidence="4" key="1">
    <citation type="submission" date="2022-01" db="EMBL/GenBank/DDBJ databases">
        <title>Genome Sequence Resource for Two Populations of Ditylenchus destructor, the Migratory Endoparasitic Phytonematode.</title>
        <authorList>
            <person name="Zhang H."/>
            <person name="Lin R."/>
            <person name="Xie B."/>
        </authorList>
    </citation>
    <scope>NUCLEOTIDE SEQUENCE</scope>
    <source>
        <strain evidence="4">BazhouSP</strain>
    </source>
</reference>
<gene>
    <name evidence="4" type="ORF">DdX_00976</name>
</gene>
<dbReference type="InterPro" id="IPR018982">
    <property type="entry name" value="RQC_domain"/>
</dbReference>
<evidence type="ECO:0000256" key="2">
    <source>
        <dbReference type="SAM" id="Phobius"/>
    </source>
</evidence>
<accession>A0AAD4NKU7</accession>
<evidence type="ECO:0000256" key="1">
    <source>
        <dbReference type="ARBA" id="ARBA00008335"/>
    </source>
</evidence>
<keyword evidence="2" id="KW-0472">Membrane</keyword>
<evidence type="ECO:0000313" key="4">
    <source>
        <dbReference type="EMBL" id="KAI1728773.1"/>
    </source>
</evidence>
<dbReference type="InterPro" id="IPR036388">
    <property type="entry name" value="WH-like_DNA-bd_sf"/>
</dbReference>
<feature type="transmembrane region" description="Helical" evidence="2">
    <location>
        <begin position="508"/>
        <end position="529"/>
    </location>
</feature>
<dbReference type="Gene3D" id="1.10.10.10">
    <property type="entry name" value="Winged helix-like DNA-binding domain superfamily/Winged helix DNA-binding domain"/>
    <property type="match status" value="1"/>
</dbReference>
<dbReference type="Pfam" id="PF13347">
    <property type="entry name" value="MFS_2"/>
    <property type="match status" value="1"/>
</dbReference>
<dbReference type="Pfam" id="PF09382">
    <property type="entry name" value="RQC"/>
    <property type="match status" value="1"/>
</dbReference>